<accession>A0A8S5P0Z7</accession>
<organism evidence="1">
    <name type="scientific">Myoviridae sp. ctLnO19</name>
    <dbReference type="NCBI Taxonomy" id="2825085"/>
    <lineage>
        <taxon>Viruses</taxon>
        <taxon>Duplodnaviria</taxon>
        <taxon>Heunggongvirae</taxon>
        <taxon>Uroviricota</taxon>
        <taxon>Caudoviricetes</taxon>
    </lineage>
</organism>
<sequence length="211" mass="24381">MNINQVIKELEKLPKDTLLYDSINLPSWHIGIDGKSVLAGSPCPIQTVAHLLHKLKLIQKRDLPSRDNSFRRHVYEDTELYSNIVIEDTTKRLVAEMITHATIKHWLNRSIDHMEVLVAIGGPSYLLQSDKVKVLVNKPYYHFLGINGKRLYLEELLSVHAFTWQEEDGNVQWFNQAYWSNTDCPGREHPLNLNNNMGGFSKVFNDNYVQP</sequence>
<protein>
    <submittedName>
        <fullName evidence="1">Uncharacterized protein</fullName>
    </submittedName>
</protein>
<dbReference type="EMBL" id="BK015301">
    <property type="protein sequence ID" value="DAE00341.1"/>
    <property type="molecule type" value="Genomic_DNA"/>
</dbReference>
<name>A0A8S5P0Z7_9CAUD</name>
<evidence type="ECO:0000313" key="1">
    <source>
        <dbReference type="EMBL" id="DAE00341.1"/>
    </source>
</evidence>
<proteinExistence type="predicted"/>
<reference evidence="1" key="1">
    <citation type="journal article" date="2021" name="Proc. Natl. Acad. Sci. U.S.A.">
        <title>A Catalog of Tens of Thousands of Viruses from Human Metagenomes Reveals Hidden Associations with Chronic Diseases.</title>
        <authorList>
            <person name="Tisza M.J."/>
            <person name="Buck C.B."/>
        </authorList>
    </citation>
    <scope>NUCLEOTIDE SEQUENCE</scope>
    <source>
        <strain evidence="1">CtLnO19</strain>
    </source>
</reference>